<dbReference type="InterPro" id="IPR012312">
    <property type="entry name" value="Hemerythrin-like"/>
</dbReference>
<keyword evidence="3" id="KW-1185">Reference proteome</keyword>
<gene>
    <name evidence="2" type="ORF">L2Y54_09895</name>
</gene>
<dbReference type="Gene3D" id="1.20.120.520">
    <property type="entry name" value="nmb1532 protein domain like"/>
    <property type="match status" value="1"/>
</dbReference>
<evidence type="ECO:0000313" key="2">
    <source>
        <dbReference type="EMBL" id="UJS26329.1"/>
    </source>
</evidence>
<evidence type="ECO:0000313" key="3">
    <source>
        <dbReference type="Proteomes" id="UP001054801"/>
    </source>
</evidence>
<accession>A0ABY3T3Z4</accession>
<reference evidence="2" key="1">
    <citation type="journal article" date="2022" name="Microorganisms">
        <title>Two New Species of Filamentous Sulfur Bacteria of the Genus Thiothrix, Thiothrix winogradskyi sp. nov. and 'Candidatus Thiothrix sulfatifontis' sp. nov.</title>
        <authorList>
            <person name="Ravin N.V."/>
            <person name="Rossetti S."/>
            <person name="Beletsky A.V."/>
            <person name="Kadnikov V.V."/>
            <person name="Rudenko T.S."/>
            <person name="Smolyakov D.D."/>
            <person name="Moskvitina M.I."/>
            <person name="Gureeva M.V."/>
            <person name="Mardanov A.V."/>
            <person name="Grabovich M.Y."/>
        </authorList>
    </citation>
    <scope>NUCLEOTIDE SEQUENCE</scope>
    <source>
        <strain evidence="2">CT3</strain>
    </source>
</reference>
<dbReference type="EMBL" id="CP091244">
    <property type="protein sequence ID" value="UJS26329.1"/>
    <property type="molecule type" value="Genomic_DNA"/>
</dbReference>
<dbReference type="Pfam" id="PF01814">
    <property type="entry name" value="Hemerythrin"/>
    <property type="match status" value="1"/>
</dbReference>
<evidence type="ECO:0000259" key="1">
    <source>
        <dbReference type="Pfam" id="PF01814"/>
    </source>
</evidence>
<dbReference type="RefSeq" id="WP_236501706.1">
    <property type="nucleotide sequence ID" value="NZ_CP091244.1"/>
</dbReference>
<sequence>MLLNPNSDTAASFDRPLQLLHACHGKLMHQCGTLRNLVDHLNQHGSDGQAQQAAQAVLRYFTTAALLHHQDEEEDLFPALRATVPAGDTHMGALLADLEAAHIVLETQWQALQPLLQQLAEGTGTELPAEQVEAFVMGYFAHIAVEEKELLPLAEYLLKPDQLAEMGQRMAARRT</sequence>
<name>A0ABY3T3Z4_9GAMM</name>
<proteinExistence type="predicted"/>
<organism evidence="2 3">
    <name type="scientific">Thiothrix winogradskyi</name>
    <dbReference type="NCBI Taxonomy" id="96472"/>
    <lineage>
        <taxon>Bacteria</taxon>
        <taxon>Pseudomonadati</taxon>
        <taxon>Pseudomonadota</taxon>
        <taxon>Gammaproteobacteria</taxon>
        <taxon>Thiotrichales</taxon>
        <taxon>Thiotrichaceae</taxon>
        <taxon>Thiothrix</taxon>
    </lineage>
</organism>
<dbReference type="Proteomes" id="UP001054801">
    <property type="component" value="Chromosome"/>
</dbReference>
<feature type="domain" description="Hemerythrin-like" evidence="1">
    <location>
        <begin position="16"/>
        <end position="154"/>
    </location>
</feature>
<protein>
    <submittedName>
        <fullName evidence="2">Hemerythrin domain-containing protein</fullName>
    </submittedName>
</protein>